<name>A0AAZ3STZ7_ONCTS</name>
<keyword evidence="10" id="KW-1185">Reference proteome</keyword>
<evidence type="ECO:0000313" key="10">
    <source>
        <dbReference type="Proteomes" id="UP000694402"/>
    </source>
</evidence>
<evidence type="ECO:0000313" key="9">
    <source>
        <dbReference type="Ensembl" id="ENSOTSP00005156596.1"/>
    </source>
</evidence>
<keyword evidence="3 5" id="KW-0472">Membrane</keyword>
<dbReference type="Proteomes" id="UP000694402">
    <property type="component" value="Unassembled WGS sequence"/>
</dbReference>
<organism evidence="9 10">
    <name type="scientific">Oncorhynchus tshawytscha</name>
    <name type="common">Chinook salmon</name>
    <name type="synonym">Salmo tshawytscha</name>
    <dbReference type="NCBI Taxonomy" id="74940"/>
    <lineage>
        <taxon>Eukaryota</taxon>
        <taxon>Metazoa</taxon>
        <taxon>Chordata</taxon>
        <taxon>Craniata</taxon>
        <taxon>Vertebrata</taxon>
        <taxon>Euteleostomi</taxon>
        <taxon>Actinopterygii</taxon>
        <taxon>Neopterygii</taxon>
        <taxon>Teleostei</taxon>
        <taxon>Protacanthopterygii</taxon>
        <taxon>Salmoniformes</taxon>
        <taxon>Salmonidae</taxon>
        <taxon>Salmoninae</taxon>
        <taxon>Oncorhynchus</taxon>
    </lineage>
</organism>
<dbReference type="GO" id="GO:0004888">
    <property type="term" value="F:transmembrane signaling receptor activity"/>
    <property type="evidence" value="ECO:0007669"/>
    <property type="project" value="TreeGrafter"/>
</dbReference>
<reference evidence="9" key="3">
    <citation type="submission" date="2025-09" db="UniProtKB">
        <authorList>
            <consortium name="Ensembl"/>
        </authorList>
    </citation>
    <scope>IDENTIFICATION</scope>
</reference>
<dbReference type="InterPro" id="IPR003599">
    <property type="entry name" value="Ig_sub"/>
</dbReference>
<feature type="chain" id="PRO_5044328757" description="Polymeric immunoglobulin receptor-like" evidence="6">
    <location>
        <begin position="19"/>
        <end position="515"/>
    </location>
</feature>
<dbReference type="AlphaFoldDB" id="A0AAZ3STZ7"/>
<dbReference type="Ensembl" id="ENSOTST00005167079.1">
    <property type="protein sequence ID" value="ENSOTSP00005156596.1"/>
    <property type="gene ID" value="ENSOTSG00005059593.1"/>
</dbReference>
<feature type="domain" description="Immunoglobulin" evidence="8">
    <location>
        <begin position="241"/>
        <end position="343"/>
    </location>
</feature>
<reference evidence="9" key="2">
    <citation type="submission" date="2025-08" db="UniProtKB">
        <authorList>
            <consortium name="Ensembl"/>
        </authorList>
    </citation>
    <scope>IDENTIFICATION</scope>
</reference>
<sequence>MRILLIVILLSFMTGCLSSFKVTGYSGGTVIISCHYSTEDRSREKYFCLGQNRLRCKDQIRTGLRNTWVHSGRFSLYDNTGGNYFKVIIRQLTRQDEGTYWCGVDIPIIPDSYTKVELEVKKDDCCEKSVTETAFLGGEATIRCNYPEDHEDRIKYFCKEQDRFICNSMNSKNNKISNIVQRFSVSDNRGERFSTVTISDLTEDDTGTYWCGVETSRTEQRYITLITQVKLRVITWRNVRPVKKTGHVGEVFSIWCKYPRENEEKEKLFCKGDSPSTCEDKITSRIQNKMADSGRFSLIDNREKTVFTVHIKELRPEDSGTYWCGSDRRWRPADFTRFILSVVALTNTTTTTAPPDPPTATFISLSSSLSSPSSSPSLPSSSSLNGSGTSVVIMVSVSLVVLLLLISLIIVYRWKYNKDTGSVSSTHRVSPDTGNNDGGCHGDGDYEEIMERAPRSDSGAATSTIYTTVNLPTSHSDSPHYASVNFHKNPSSPNEATATITKEGSCPNEATASIA</sequence>
<evidence type="ECO:0000256" key="2">
    <source>
        <dbReference type="ARBA" id="ARBA00022692"/>
    </source>
</evidence>
<feature type="domain" description="Immunoglobulin" evidence="8">
    <location>
        <begin position="129"/>
        <end position="234"/>
    </location>
</feature>
<evidence type="ECO:0000259" key="7">
    <source>
        <dbReference type="SMART" id="SM00406"/>
    </source>
</evidence>
<dbReference type="SMART" id="SM00406">
    <property type="entry name" value="IGv"/>
    <property type="match status" value="2"/>
</dbReference>
<dbReference type="InterPro" id="IPR013783">
    <property type="entry name" value="Ig-like_fold"/>
</dbReference>
<dbReference type="PANTHER" id="PTHR11860:SF118">
    <property type="entry name" value="CMRF35-LIKE MOLECULE 3-RELATED"/>
    <property type="match status" value="1"/>
</dbReference>
<dbReference type="InterPro" id="IPR013106">
    <property type="entry name" value="Ig_V-set"/>
</dbReference>
<evidence type="ECO:0000256" key="1">
    <source>
        <dbReference type="ARBA" id="ARBA00004370"/>
    </source>
</evidence>
<feature type="transmembrane region" description="Helical" evidence="5">
    <location>
        <begin position="391"/>
        <end position="412"/>
    </location>
</feature>
<dbReference type="SUPFAM" id="SSF48726">
    <property type="entry name" value="Immunoglobulin"/>
    <property type="match status" value="3"/>
</dbReference>
<dbReference type="PANTHER" id="PTHR11860">
    <property type="entry name" value="POLYMERIC-IMMUNOGLOBULIN RECEPTOR"/>
    <property type="match status" value="1"/>
</dbReference>
<feature type="domain" description="Immunoglobulin V-set" evidence="7">
    <location>
        <begin position="29"/>
        <end position="104"/>
    </location>
</feature>
<evidence type="ECO:0008006" key="11">
    <source>
        <dbReference type="Google" id="ProtNLM"/>
    </source>
</evidence>
<evidence type="ECO:0000256" key="6">
    <source>
        <dbReference type="SAM" id="SignalP"/>
    </source>
</evidence>
<feature type="region of interest" description="Disordered" evidence="4">
    <location>
        <begin position="488"/>
        <end position="515"/>
    </location>
</feature>
<dbReference type="PROSITE" id="PS51257">
    <property type="entry name" value="PROKAR_LIPOPROTEIN"/>
    <property type="match status" value="1"/>
</dbReference>
<evidence type="ECO:0000256" key="3">
    <source>
        <dbReference type="ARBA" id="ARBA00023136"/>
    </source>
</evidence>
<dbReference type="Gene3D" id="2.60.40.10">
    <property type="entry name" value="Immunoglobulins"/>
    <property type="match status" value="3"/>
</dbReference>
<keyword evidence="6" id="KW-0732">Signal</keyword>
<dbReference type="InterPro" id="IPR050671">
    <property type="entry name" value="CD300_family_receptors"/>
</dbReference>
<feature type="domain" description="Immunoglobulin" evidence="8">
    <location>
        <begin position="19"/>
        <end position="121"/>
    </location>
</feature>
<protein>
    <recommendedName>
        <fullName evidence="11">Polymeric immunoglobulin receptor-like</fullName>
    </recommendedName>
</protein>
<dbReference type="GO" id="GO:0005886">
    <property type="term" value="C:plasma membrane"/>
    <property type="evidence" value="ECO:0007669"/>
    <property type="project" value="TreeGrafter"/>
</dbReference>
<keyword evidence="5" id="KW-1133">Transmembrane helix</keyword>
<evidence type="ECO:0000256" key="5">
    <source>
        <dbReference type="SAM" id="Phobius"/>
    </source>
</evidence>
<evidence type="ECO:0000259" key="8">
    <source>
        <dbReference type="SMART" id="SM00409"/>
    </source>
</evidence>
<accession>A0AAZ3STZ7</accession>
<feature type="domain" description="Immunoglobulin V-set" evidence="7">
    <location>
        <begin position="206"/>
        <end position="326"/>
    </location>
</feature>
<dbReference type="Pfam" id="PF07686">
    <property type="entry name" value="V-set"/>
    <property type="match status" value="3"/>
</dbReference>
<reference evidence="10" key="1">
    <citation type="journal article" date="2018" name="PLoS ONE">
        <title>Chinook salmon (Oncorhynchus tshawytscha) genome and transcriptome.</title>
        <authorList>
            <person name="Christensen K.A."/>
            <person name="Leong J.S."/>
            <person name="Sakhrani D."/>
            <person name="Biagi C.A."/>
            <person name="Minkley D.R."/>
            <person name="Withler R.E."/>
            <person name="Rondeau E.B."/>
            <person name="Koop B.F."/>
            <person name="Devlin R.H."/>
        </authorList>
    </citation>
    <scope>NUCLEOTIDE SEQUENCE [LARGE SCALE GENOMIC DNA]</scope>
</reference>
<feature type="signal peptide" evidence="6">
    <location>
        <begin position="1"/>
        <end position="18"/>
    </location>
</feature>
<evidence type="ECO:0000256" key="4">
    <source>
        <dbReference type="SAM" id="MobiDB-lite"/>
    </source>
</evidence>
<dbReference type="CDD" id="cd05716">
    <property type="entry name" value="IgV_pIgR_like"/>
    <property type="match status" value="1"/>
</dbReference>
<dbReference type="GeneTree" id="ENSGT00950000182977"/>
<proteinExistence type="predicted"/>
<dbReference type="InterPro" id="IPR036179">
    <property type="entry name" value="Ig-like_dom_sf"/>
</dbReference>
<keyword evidence="2 5" id="KW-0812">Transmembrane</keyword>
<comment type="subcellular location">
    <subcellularLocation>
        <location evidence="1">Membrane</location>
    </subcellularLocation>
</comment>
<dbReference type="SMART" id="SM00409">
    <property type="entry name" value="IG"/>
    <property type="match status" value="3"/>
</dbReference>